<dbReference type="GO" id="GO:0000272">
    <property type="term" value="P:polysaccharide catabolic process"/>
    <property type="evidence" value="ECO:0007669"/>
    <property type="project" value="InterPro"/>
</dbReference>
<evidence type="ECO:0000259" key="4">
    <source>
        <dbReference type="Pfam" id="PF00150"/>
    </source>
</evidence>
<dbReference type="InterPro" id="IPR001547">
    <property type="entry name" value="Glyco_hydro_5"/>
</dbReference>
<organism evidence="5">
    <name type="scientific">Klebsiella sp. 1756/51</name>
    <dbReference type="NCBI Taxonomy" id="1497825"/>
    <lineage>
        <taxon>Bacteria</taxon>
        <taxon>Pseudomonadati</taxon>
        <taxon>Pseudomonadota</taxon>
        <taxon>Gammaproteobacteria</taxon>
        <taxon>Enterobacterales</taxon>
        <taxon>Enterobacteriaceae</taxon>
        <taxon>Klebsiella/Raoultella group</taxon>
        <taxon>Klebsiella</taxon>
    </lineage>
</organism>
<feature type="domain" description="Glycoside hydrolase family 5" evidence="4">
    <location>
        <begin position="29"/>
        <end position="274"/>
    </location>
</feature>
<dbReference type="PANTHER" id="PTHR12631">
    <property type="entry name" value="ALPHA-L-IDURONIDASE"/>
    <property type="match status" value="1"/>
</dbReference>
<dbReference type="InterPro" id="IPR017853">
    <property type="entry name" value="GH"/>
</dbReference>
<name>A0A0P0YS48_9ENTR</name>
<dbReference type="AlphaFoldDB" id="A0A0P0YS48"/>
<dbReference type="Pfam" id="PF00150">
    <property type="entry name" value="Cellulase"/>
    <property type="match status" value="1"/>
</dbReference>
<reference evidence="5" key="1">
    <citation type="submission" date="2014-04" db="EMBL/GenBank/DDBJ databases">
        <authorList>
            <person name="Harrison E."/>
        </authorList>
    </citation>
    <scope>NUCLEOTIDE SEQUENCE</scope>
    <source>
        <strain evidence="5">1756/51</strain>
    </source>
</reference>
<keyword evidence="1 3" id="KW-0378">Hydrolase</keyword>
<dbReference type="PANTHER" id="PTHR12631:SF10">
    <property type="entry name" value="BETA-XYLOSIDASE-LIKE PROTEIN-RELATED"/>
    <property type="match status" value="1"/>
</dbReference>
<proteinExistence type="inferred from homology"/>
<accession>A0A0P0YS48</accession>
<evidence type="ECO:0000256" key="1">
    <source>
        <dbReference type="ARBA" id="ARBA00022801"/>
    </source>
</evidence>
<dbReference type="EMBL" id="AB924590">
    <property type="protein sequence ID" value="BAT23988.1"/>
    <property type="molecule type" value="Genomic_DNA"/>
</dbReference>
<reference evidence="5" key="2">
    <citation type="journal article" date="2015" name="Sci. Rep.">
        <title>Genetic analysis of capsular polysaccharide synthesis gene clusters in 79 capsular types of Klebsiella spp.</title>
        <authorList>
            <person name="Pan Y.J."/>
            <person name="Lin T.L."/>
            <person name="Chen C.T."/>
            <person name="Chen Y.Y."/>
            <person name="Hsieh P.F."/>
            <person name="Hsu C.R."/>
            <person name="Wu M.C."/>
            <person name="Wang J.T."/>
        </authorList>
    </citation>
    <scope>NUCLEOTIDE SEQUENCE</scope>
    <source>
        <strain evidence="5">1756/51</strain>
    </source>
</reference>
<dbReference type="GO" id="GO:0004553">
    <property type="term" value="F:hydrolase activity, hydrolyzing O-glycosyl compounds"/>
    <property type="evidence" value="ECO:0007669"/>
    <property type="project" value="InterPro"/>
</dbReference>
<keyword evidence="2 3" id="KW-0326">Glycosidase</keyword>
<dbReference type="InterPro" id="IPR051923">
    <property type="entry name" value="Glycosyl_Hydrolase_39"/>
</dbReference>
<evidence type="ECO:0000256" key="3">
    <source>
        <dbReference type="RuleBase" id="RU361153"/>
    </source>
</evidence>
<dbReference type="SUPFAM" id="SSF51445">
    <property type="entry name" value="(Trans)glycosidases"/>
    <property type="match status" value="1"/>
</dbReference>
<comment type="similarity">
    <text evidence="3">Belongs to the glycosyl hydrolase 5 (cellulase A) family.</text>
</comment>
<protein>
    <recommendedName>
        <fullName evidence="4">Glycoside hydrolase family 5 domain-containing protein</fullName>
    </recommendedName>
</protein>
<gene>
    <name evidence="5" type="primary">wcuK</name>
</gene>
<dbReference type="Gene3D" id="3.20.20.80">
    <property type="entry name" value="Glycosidases"/>
    <property type="match status" value="1"/>
</dbReference>
<sequence length="343" mass="39084">MKSNGLNVFFFTFLVTAAINCYADDFLLGVNAHILHDSEENITKTINMSVDVGIQSLRLDMPWSEVEQKKGQYQIPAKWDYAVDEMIKNDMKPLVILEYGNKNYNNGDKPTDNESRIAFSNYVNFLTAHFKNKVNYYEVWNEWDSSLGGTSPGNNADYQKLVRSVYPIIKKNNPNSTVITSAFSSAAFDKHLGIGNDDSMRTYLDSGIEDYTDAFAIHPYTTYKPKPHNKYETYVNDLKYSVSLVTQNKKLNGKPLYITEIGWSTVAGEKDGVTPQVQCQNIIQAIRDAKAHGIKALYIYDFKDDGIVRSTGVHFGLLNYDWSPKQSYLCLKKEFEVNRNELK</sequence>
<evidence type="ECO:0000256" key="2">
    <source>
        <dbReference type="ARBA" id="ARBA00023295"/>
    </source>
</evidence>
<evidence type="ECO:0000313" key="5">
    <source>
        <dbReference type="EMBL" id="BAT23988.1"/>
    </source>
</evidence>